<dbReference type="GO" id="GO:0006325">
    <property type="term" value="P:chromatin organization"/>
    <property type="evidence" value="ECO:0007669"/>
    <property type="project" value="UniProtKB-KW"/>
</dbReference>
<feature type="compositionally biased region" description="Basic and acidic residues" evidence="16">
    <location>
        <begin position="777"/>
        <end position="786"/>
    </location>
</feature>
<dbReference type="InterPro" id="IPR018957">
    <property type="entry name" value="Znf_C3HC4_RING-type"/>
</dbReference>
<dbReference type="CDD" id="cd16499">
    <property type="entry name" value="RING-HC_Bre1-like"/>
    <property type="match status" value="1"/>
</dbReference>
<feature type="coiled-coil region" evidence="15">
    <location>
        <begin position="227"/>
        <end position="275"/>
    </location>
</feature>
<comment type="pathway">
    <text evidence="3 14">Protein modification; protein ubiquitination.</text>
</comment>
<organism evidence="18 19">
    <name type="scientific">Apophysomyces ossiformis</name>
    <dbReference type="NCBI Taxonomy" id="679940"/>
    <lineage>
        <taxon>Eukaryota</taxon>
        <taxon>Fungi</taxon>
        <taxon>Fungi incertae sedis</taxon>
        <taxon>Mucoromycota</taxon>
        <taxon>Mucoromycotina</taxon>
        <taxon>Mucoromycetes</taxon>
        <taxon>Mucorales</taxon>
        <taxon>Mucorineae</taxon>
        <taxon>Mucoraceae</taxon>
        <taxon>Apophysomyces</taxon>
    </lineage>
</organism>
<evidence type="ECO:0000256" key="12">
    <source>
        <dbReference type="ARBA" id="ARBA00023242"/>
    </source>
</evidence>
<evidence type="ECO:0000256" key="10">
    <source>
        <dbReference type="ARBA" id="ARBA00022853"/>
    </source>
</evidence>
<evidence type="ECO:0000256" key="1">
    <source>
        <dbReference type="ARBA" id="ARBA00000900"/>
    </source>
</evidence>
<dbReference type="SUPFAM" id="SSF57850">
    <property type="entry name" value="RING/U-box"/>
    <property type="match status" value="1"/>
</dbReference>
<feature type="coiled-coil region" evidence="15">
    <location>
        <begin position="415"/>
        <end position="626"/>
    </location>
</feature>
<keyword evidence="5 14" id="KW-0808">Transferase</keyword>
<dbReference type="EMBL" id="JABAYA010000005">
    <property type="protein sequence ID" value="KAF7731980.1"/>
    <property type="molecule type" value="Genomic_DNA"/>
</dbReference>
<dbReference type="AlphaFoldDB" id="A0A8H7BYV0"/>
<evidence type="ECO:0000259" key="17">
    <source>
        <dbReference type="PROSITE" id="PS50089"/>
    </source>
</evidence>
<evidence type="ECO:0000256" key="11">
    <source>
        <dbReference type="ARBA" id="ARBA00023054"/>
    </source>
</evidence>
<gene>
    <name evidence="18" type="primary">BRE1</name>
    <name evidence="18" type="ORF">EC973_007085</name>
</gene>
<evidence type="ECO:0000256" key="4">
    <source>
        <dbReference type="ARBA" id="ARBA00005555"/>
    </source>
</evidence>
<dbReference type="EC" id="2.3.2.27" evidence="14"/>
<evidence type="ECO:0000256" key="9">
    <source>
        <dbReference type="ARBA" id="ARBA00022833"/>
    </source>
</evidence>
<feature type="region of interest" description="Disordered" evidence="16">
    <location>
        <begin position="777"/>
        <end position="796"/>
    </location>
</feature>
<accession>A0A8H7BYV0</accession>
<dbReference type="GO" id="GO:0016567">
    <property type="term" value="P:protein ubiquitination"/>
    <property type="evidence" value="ECO:0007669"/>
    <property type="project" value="UniProtKB-UniRule"/>
</dbReference>
<dbReference type="PANTHER" id="PTHR23163">
    <property type="entry name" value="RING FINGER PROTEIN-RELATED"/>
    <property type="match status" value="1"/>
</dbReference>
<dbReference type="GO" id="GO:0005634">
    <property type="term" value="C:nucleus"/>
    <property type="evidence" value="ECO:0007669"/>
    <property type="project" value="UniProtKB-SubCell"/>
</dbReference>
<feature type="domain" description="RING-type" evidence="17">
    <location>
        <begin position="815"/>
        <end position="853"/>
    </location>
</feature>
<dbReference type="SMART" id="SM00184">
    <property type="entry name" value="RING"/>
    <property type="match status" value="1"/>
</dbReference>
<sequence>MSTENKRKWTDDPDSGTPTTSSAAQSRPPLKKRFTSVASNPSLSLAIPRSTQSSAPISAMPPIPEHNVNIVEDMKSQPKNILLQHMQQAKQESIAFENKNEALEKKIIDSFVRRSVVSLSWNMLREQFSLMAIPMGEAESLTEFPSHSAITNTAELEQQLDVAYKTTKNICERIFGYLLTWIEFANDLERRCNGMQDFTDKEALLTAWARKEIEDIHKCCEGSQRFIDEIERRYEALLQRTETLTDDIKTVSERLEQSKAELEKCIHTLMQVERQYDRSQSTVVASLAGGGLGDRPESAQVRSPVNTPSAASTPGGSKERSVTETSVLVDQPVAGTQQADDRVTAETRGWILDLRKKELQDMKAENDQIFEAVEEMKLQFSKLSDERMMESDYFRELQTSGEDYKNRTVYLEQRRPQLERELDAIMSEREILEDQVRSEKQAHGMAMEAEMKRLENDLSRIRSQREHYQQLLNDQISKEARDTKTNDAIISSVENEKKRIETLEAQLLNTQPDISGSKDLELVQQLDDELQMTESVLRLLNEKLKAKRDGTILSADSMKESIVLHKKKIELLQEKLESWIKMASADDRSAQLRLLMSDLDKHAKELEKLETMRDFYENNESELLQQVDRVAAIYGKLEEQSSKKTLDISYKKEQVAKLQAEKSKYAQTFSSLKEANEKQMANVAVLRRTSEQQLEHVRQLEEREKSLESQVEEKEIKLRDITKEVDDSRDNLISLTQQCDICRYQLTHLELRSSEVQKKLNEGVQALEEERAARKKQEEKIKRKQDTLSAIEGGDNSEEKQLTEECEEFRALLKCSACHMRFRSQLLTRCMHTFCKECIDARLETRQRRCPTCGEPFGVSDAKSFYM</sequence>
<feature type="region of interest" description="Disordered" evidence="16">
    <location>
        <begin position="287"/>
        <end position="341"/>
    </location>
</feature>
<keyword evidence="19" id="KW-1185">Reference proteome</keyword>
<keyword evidence="11 14" id="KW-0175">Coiled coil</keyword>
<dbReference type="PROSITE" id="PS00518">
    <property type="entry name" value="ZF_RING_1"/>
    <property type="match status" value="1"/>
</dbReference>
<dbReference type="Proteomes" id="UP000605846">
    <property type="component" value="Unassembled WGS sequence"/>
</dbReference>
<dbReference type="InterPro" id="IPR017907">
    <property type="entry name" value="Znf_RING_CS"/>
</dbReference>
<evidence type="ECO:0000256" key="16">
    <source>
        <dbReference type="SAM" id="MobiDB-lite"/>
    </source>
</evidence>
<proteinExistence type="inferred from homology"/>
<dbReference type="GO" id="GO:0033503">
    <property type="term" value="C:HULC complex"/>
    <property type="evidence" value="ECO:0007669"/>
    <property type="project" value="TreeGrafter"/>
</dbReference>
<evidence type="ECO:0000256" key="5">
    <source>
        <dbReference type="ARBA" id="ARBA00022679"/>
    </source>
</evidence>
<dbReference type="InterPro" id="IPR001841">
    <property type="entry name" value="Znf_RING"/>
</dbReference>
<feature type="compositionally biased region" description="Polar residues" evidence="16">
    <location>
        <begin position="323"/>
        <end position="338"/>
    </location>
</feature>
<dbReference type="Gene3D" id="3.30.40.10">
    <property type="entry name" value="Zinc/RING finger domain, C3HC4 (zinc finger)"/>
    <property type="match status" value="1"/>
</dbReference>
<evidence type="ECO:0000256" key="3">
    <source>
        <dbReference type="ARBA" id="ARBA00004906"/>
    </source>
</evidence>
<evidence type="ECO:0000256" key="14">
    <source>
        <dbReference type="RuleBase" id="RU365038"/>
    </source>
</evidence>
<dbReference type="InterPro" id="IPR013956">
    <property type="entry name" value="E3_ubiquit_lig_Bre1"/>
</dbReference>
<dbReference type="PANTHER" id="PTHR23163:SF0">
    <property type="entry name" value="E3 UBIQUITIN-PROTEIN LIGASE BRE1"/>
    <property type="match status" value="1"/>
</dbReference>
<dbReference type="Pfam" id="PF00097">
    <property type="entry name" value="zf-C3HC4"/>
    <property type="match status" value="1"/>
</dbReference>
<comment type="caution">
    <text evidence="18">The sequence shown here is derived from an EMBL/GenBank/DDBJ whole genome shotgun (WGS) entry which is preliminary data.</text>
</comment>
<keyword evidence="6 14" id="KW-0479">Metal-binding</keyword>
<feature type="compositionally biased region" description="Polar residues" evidence="16">
    <location>
        <begin position="300"/>
        <end position="315"/>
    </location>
</feature>
<evidence type="ECO:0000256" key="2">
    <source>
        <dbReference type="ARBA" id="ARBA00004123"/>
    </source>
</evidence>
<keyword evidence="10 14" id="KW-0156">Chromatin regulator</keyword>
<keyword evidence="7 13" id="KW-0863">Zinc-finger</keyword>
<dbReference type="InterPro" id="IPR013083">
    <property type="entry name" value="Znf_RING/FYVE/PHD"/>
</dbReference>
<comment type="catalytic activity">
    <reaction evidence="1 14">
        <text>S-ubiquitinyl-[E2 ubiquitin-conjugating enzyme]-L-cysteine + [acceptor protein]-L-lysine = [E2 ubiquitin-conjugating enzyme]-L-cysteine + N(6)-ubiquitinyl-[acceptor protein]-L-lysine.</text>
        <dbReference type="EC" id="2.3.2.27"/>
    </reaction>
</comment>
<keyword evidence="8 14" id="KW-0833">Ubl conjugation pathway</keyword>
<comment type="similarity">
    <text evidence="4 14">Belongs to the BRE1 family.</text>
</comment>
<dbReference type="GO" id="GO:0008270">
    <property type="term" value="F:zinc ion binding"/>
    <property type="evidence" value="ECO:0007669"/>
    <property type="project" value="UniProtKB-KW"/>
</dbReference>
<evidence type="ECO:0000256" key="13">
    <source>
        <dbReference type="PROSITE-ProRule" id="PRU00175"/>
    </source>
</evidence>
<keyword evidence="9 14" id="KW-0862">Zinc</keyword>
<keyword evidence="12 14" id="KW-0539">Nucleus</keyword>
<reference evidence="18" key="1">
    <citation type="submission" date="2020-01" db="EMBL/GenBank/DDBJ databases">
        <title>Genome Sequencing of Three Apophysomyces-Like Fungal Strains Confirms a Novel Fungal Genus in the Mucoromycota with divergent Burkholderia-like Endosymbiotic Bacteria.</title>
        <authorList>
            <person name="Stajich J.E."/>
            <person name="Macias A.M."/>
            <person name="Carter-House D."/>
            <person name="Lovett B."/>
            <person name="Kasson L.R."/>
            <person name="Berry K."/>
            <person name="Grigoriev I."/>
            <person name="Chang Y."/>
            <person name="Spatafora J."/>
            <person name="Kasson M.T."/>
        </authorList>
    </citation>
    <scope>NUCLEOTIDE SEQUENCE</scope>
    <source>
        <strain evidence="18">NRRL A-21654</strain>
    </source>
</reference>
<dbReference type="UniPathway" id="UPA00143"/>
<feature type="compositionally biased region" description="Basic and acidic residues" evidence="16">
    <location>
        <begin position="1"/>
        <end position="11"/>
    </location>
</feature>
<dbReference type="PROSITE" id="PS50089">
    <property type="entry name" value="ZF_RING_2"/>
    <property type="match status" value="1"/>
</dbReference>
<feature type="region of interest" description="Disordered" evidence="16">
    <location>
        <begin position="45"/>
        <end position="64"/>
    </location>
</feature>
<protein>
    <recommendedName>
        <fullName evidence="14">E3 ubiquitin protein ligase</fullName>
        <ecNumber evidence="14">2.3.2.27</ecNumber>
    </recommendedName>
</protein>
<evidence type="ECO:0000313" key="18">
    <source>
        <dbReference type="EMBL" id="KAF7731980.1"/>
    </source>
</evidence>
<dbReference type="GO" id="GO:0061630">
    <property type="term" value="F:ubiquitin protein ligase activity"/>
    <property type="evidence" value="ECO:0007669"/>
    <property type="project" value="UniProtKB-EC"/>
</dbReference>
<evidence type="ECO:0000256" key="15">
    <source>
        <dbReference type="SAM" id="Coils"/>
    </source>
</evidence>
<evidence type="ECO:0000256" key="7">
    <source>
        <dbReference type="ARBA" id="ARBA00022771"/>
    </source>
</evidence>
<evidence type="ECO:0000313" key="19">
    <source>
        <dbReference type="Proteomes" id="UP000605846"/>
    </source>
</evidence>
<evidence type="ECO:0000256" key="8">
    <source>
        <dbReference type="ARBA" id="ARBA00022786"/>
    </source>
</evidence>
<evidence type="ECO:0000256" key="6">
    <source>
        <dbReference type="ARBA" id="ARBA00022723"/>
    </source>
</evidence>
<dbReference type="OrthoDB" id="10266039at2759"/>
<name>A0A8H7BYV0_9FUNG</name>
<feature type="region of interest" description="Disordered" evidence="16">
    <location>
        <begin position="1"/>
        <end position="38"/>
    </location>
</feature>
<comment type="subcellular location">
    <subcellularLocation>
        <location evidence="2 14">Nucleus</location>
    </subcellularLocation>
</comment>